<reference evidence="2 3" key="1">
    <citation type="submission" date="2023-06" db="EMBL/GenBank/DDBJ databases">
        <title>Alteromonas sp. ASW11-36 isolated from intertidal sand.</title>
        <authorList>
            <person name="Li Y."/>
        </authorList>
    </citation>
    <scope>NUCLEOTIDE SEQUENCE [LARGE SCALE GENOMIC DNA]</scope>
    <source>
        <strain evidence="2 3">ASW11-36</strain>
    </source>
</reference>
<gene>
    <name evidence="2" type="ORF">QTP81_10275</name>
</gene>
<name>A0ABT7SXR5_9ALTE</name>
<keyword evidence="1" id="KW-0732">Signal</keyword>
<dbReference type="InterPro" id="IPR023614">
    <property type="entry name" value="Porin_dom_sf"/>
</dbReference>
<dbReference type="Gene3D" id="2.40.160.10">
    <property type="entry name" value="Porin"/>
    <property type="match status" value="1"/>
</dbReference>
<dbReference type="Proteomes" id="UP001234343">
    <property type="component" value="Unassembled WGS sequence"/>
</dbReference>
<evidence type="ECO:0000313" key="2">
    <source>
        <dbReference type="EMBL" id="MDM7860983.1"/>
    </source>
</evidence>
<evidence type="ECO:0008006" key="4">
    <source>
        <dbReference type="Google" id="ProtNLM"/>
    </source>
</evidence>
<comment type="caution">
    <text evidence="2">The sequence shown here is derived from an EMBL/GenBank/DDBJ whole genome shotgun (WGS) entry which is preliminary data.</text>
</comment>
<dbReference type="RefSeq" id="WP_289365274.1">
    <property type="nucleotide sequence ID" value="NZ_JAUCBP010000007.1"/>
</dbReference>
<dbReference type="SUPFAM" id="SSF56935">
    <property type="entry name" value="Porins"/>
    <property type="match status" value="1"/>
</dbReference>
<dbReference type="EMBL" id="JAUCBP010000007">
    <property type="protein sequence ID" value="MDM7860983.1"/>
    <property type="molecule type" value="Genomic_DNA"/>
</dbReference>
<sequence length="396" mass="44424">MQRLKLVLAGILFASSTTIAADDSNNFDVSGFARVVAGYLDESKASYEGYDDSLSLSEQSLLGVQAEYSFNEQLSVAAQLLAHSGDSRDSGVEWLYLRYEPSPNWRFKLGRLRTPIFQYSDILDVGFAYPWITPPQQIYSAYLFSNYEGATATYRQYYSGFNFDFEVFLGMFDETENYAGLIVPVKADPLAGFVFKSRHDAVQLHASYIRTNDFSTVVAEFDQFANILRSAGFQESADSLALKGRVEVMLGGLNYDSVDYFASTEWMRISSDVLLVPKTDSFYVTVGANLAPFQVHFTYASSSAEYDTIENEVPLGINPQLDALHFQYDTFIDNLPLDTLDSATVGVRYDLNSSVALKADVSWLDTKPDERGFFVINDASFDREAVLYQIAVEWVF</sequence>
<feature type="chain" id="PRO_5046351789" description="Porin" evidence="1">
    <location>
        <begin position="21"/>
        <end position="396"/>
    </location>
</feature>
<protein>
    <recommendedName>
        <fullName evidence="4">Porin</fullName>
    </recommendedName>
</protein>
<accession>A0ABT7SXR5</accession>
<organism evidence="2 3">
    <name type="scientific">Alteromonas arenosi</name>
    <dbReference type="NCBI Taxonomy" id="3055817"/>
    <lineage>
        <taxon>Bacteria</taxon>
        <taxon>Pseudomonadati</taxon>
        <taxon>Pseudomonadota</taxon>
        <taxon>Gammaproteobacteria</taxon>
        <taxon>Alteromonadales</taxon>
        <taxon>Alteromonadaceae</taxon>
        <taxon>Alteromonas/Salinimonas group</taxon>
        <taxon>Alteromonas</taxon>
    </lineage>
</organism>
<evidence type="ECO:0000313" key="3">
    <source>
        <dbReference type="Proteomes" id="UP001234343"/>
    </source>
</evidence>
<proteinExistence type="predicted"/>
<keyword evidence="3" id="KW-1185">Reference proteome</keyword>
<feature type="signal peptide" evidence="1">
    <location>
        <begin position="1"/>
        <end position="20"/>
    </location>
</feature>
<evidence type="ECO:0000256" key="1">
    <source>
        <dbReference type="SAM" id="SignalP"/>
    </source>
</evidence>